<keyword evidence="1" id="KW-0812">Transmembrane</keyword>
<evidence type="ECO:0000313" key="2">
    <source>
        <dbReference type="EMBL" id="KAB1639937.1"/>
    </source>
</evidence>
<feature type="transmembrane region" description="Helical" evidence="1">
    <location>
        <begin position="304"/>
        <end position="325"/>
    </location>
</feature>
<evidence type="ECO:0000313" key="3">
    <source>
        <dbReference type="Proteomes" id="UP000490386"/>
    </source>
</evidence>
<feature type="transmembrane region" description="Helical" evidence="1">
    <location>
        <begin position="238"/>
        <end position="260"/>
    </location>
</feature>
<comment type="caution">
    <text evidence="2">The sequence shown here is derived from an EMBL/GenBank/DDBJ whole genome shotgun (WGS) entry which is preliminary data.</text>
</comment>
<gene>
    <name evidence="2" type="ORF">F8O03_01760</name>
</gene>
<dbReference type="InterPro" id="IPR007163">
    <property type="entry name" value="VCA0040-like"/>
</dbReference>
<sequence length="339" mass="35944">MRPDRLGALCRLPLRARIRRHLRPRRPRRAGLSALNVLVNLLRGALIGVTEIIPGVSGGTIALLIGVYETLIDSAGHLVRGVVRAAVDTVRGQGLQRAREHFAQVRWGVVMPVGIGMLLAIVVAARIVAPLVEAHPIASRALFAGLIAVSLIVPARMLGARWQVRDYAIAVPAAILSFVLTGLPSANDADPSPIAILVSAAVAVCALVLPGVSGSFVLVTTGMYEPTLRALNSLDFGYIALFAIGAITGLALFVQVLLWLLTKHRRVTLALMTGIMAGSLRALWPWQSEDRELLWASGDVVGPALWFLLGAAIVGALLIAEGLLVRRALRTAPGAHPTP</sequence>
<feature type="transmembrane region" description="Helical" evidence="1">
    <location>
        <begin position="195"/>
        <end position="218"/>
    </location>
</feature>
<feature type="transmembrane region" description="Helical" evidence="1">
    <location>
        <begin position="109"/>
        <end position="129"/>
    </location>
</feature>
<dbReference type="Proteomes" id="UP000490386">
    <property type="component" value="Unassembled WGS sequence"/>
</dbReference>
<keyword evidence="3" id="KW-1185">Reference proteome</keyword>
<keyword evidence="1" id="KW-1133">Transmembrane helix</keyword>
<name>A0A7J5B736_9MICO</name>
<proteinExistence type="predicted"/>
<reference evidence="2 3" key="1">
    <citation type="submission" date="2019-09" db="EMBL/GenBank/DDBJ databases">
        <title>Phylogeny of genus Pseudoclavibacter and closely related genus.</title>
        <authorList>
            <person name="Li Y."/>
        </authorList>
    </citation>
    <scope>NUCLEOTIDE SEQUENCE [LARGE SCALE GENOMIC DNA]</scope>
    <source>
        <strain evidence="2 3">THG-MD12</strain>
    </source>
</reference>
<dbReference type="PANTHER" id="PTHR37308:SF1">
    <property type="entry name" value="POLYPRENYL-PHOSPHATE TRANSPORTER"/>
    <property type="match status" value="1"/>
</dbReference>
<feature type="transmembrane region" description="Helical" evidence="1">
    <location>
        <begin position="164"/>
        <end position="183"/>
    </location>
</feature>
<evidence type="ECO:0000256" key="1">
    <source>
        <dbReference type="SAM" id="Phobius"/>
    </source>
</evidence>
<dbReference type="EMBL" id="WBJX01000001">
    <property type="protein sequence ID" value="KAB1639937.1"/>
    <property type="molecule type" value="Genomic_DNA"/>
</dbReference>
<dbReference type="PANTHER" id="PTHR37308">
    <property type="entry name" value="INTEGRAL MEMBRANE PROTEIN"/>
    <property type="match status" value="1"/>
</dbReference>
<dbReference type="AlphaFoldDB" id="A0A7J5B736"/>
<protein>
    <submittedName>
        <fullName evidence="2">DUF368 domain-containing protein</fullName>
    </submittedName>
</protein>
<organism evidence="2 3">
    <name type="scientific">Pseudoclavibacter terrae</name>
    <dbReference type="NCBI Taxonomy" id="1530195"/>
    <lineage>
        <taxon>Bacteria</taxon>
        <taxon>Bacillati</taxon>
        <taxon>Actinomycetota</taxon>
        <taxon>Actinomycetes</taxon>
        <taxon>Micrococcales</taxon>
        <taxon>Microbacteriaceae</taxon>
        <taxon>Pseudoclavibacter</taxon>
    </lineage>
</organism>
<feature type="transmembrane region" description="Helical" evidence="1">
    <location>
        <begin position="141"/>
        <end position="158"/>
    </location>
</feature>
<keyword evidence="1" id="KW-0472">Membrane</keyword>
<accession>A0A7J5B736</accession>
<dbReference type="OrthoDB" id="9793746at2"/>
<dbReference type="Pfam" id="PF04018">
    <property type="entry name" value="VCA0040-like"/>
    <property type="match status" value="1"/>
</dbReference>